<name>A0ABS9V2J7_9BACT</name>
<keyword evidence="6 10" id="KW-0547">Nucleotide-binding</keyword>
<dbReference type="Gene3D" id="3.30.470.20">
    <property type="entry name" value="ATP-grasp fold, B domain"/>
    <property type="match status" value="1"/>
</dbReference>
<keyword evidence="7 10" id="KW-0067">ATP-binding</keyword>
<evidence type="ECO:0000313" key="13">
    <source>
        <dbReference type="Proteomes" id="UP001165489"/>
    </source>
</evidence>
<dbReference type="Pfam" id="PF02955">
    <property type="entry name" value="GSH-S_ATP"/>
    <property type="match status" value="1"/>
</dbReference>
<evidence type="ECO:0000256" key="5">
    <source>
        <dbReference type="ARBA" id="ARBA00022723"/>
    </source>
</evidence>
<evidence type="ECO:0000256" key="4">
    <source>
        <dbReference type="ARBA" id="ARBA00022684"/>
    </source>
</evidence>
<evidence type="ECO:0000256" key="8">
    <source>
        <dbReference type="ARBA" id="ARBA00022842"/>
    </source>
</evidence>
<evidence type="ECO:0000313" key="12">
    <source>
        <dbReference type="EMBL" id="MCH7410584.1"/>
    </source>
</evidence>
<dbReference type="RefSeq" id="WP_241348944.1">
    <property type="nucleotide sequence ID" value="NZ_JAKZGP010000041.1"/>
</dbReference>
<dbReference type="InterPro" id="IPR006284">
    <property type="entry name" value="Glut_synth_pro"/>
</dbReference>
<keyword evidence="13" id="KW-1185">Reference proteome</keyword>
<keyword evidence="4 10" id="KW-0317">Glutathione biosynthesis</keyword>
<evidence type="ECO:0000256" key="7">
    <source>
        <dbReference type="ARBA" id="ARBA00022840"/>
    </source>
</evidence>
<comment type="caution">
    <text evidence="12">The sequence shown here is derived from an EMBL/GenBank/DDBJ whole genome shotgun (WGS) entry which is preliminary data.</text>
</comment>
<evidence type="ECO:0000256" key="6">
    <source>
        <dbReference type="ARBA" id="ARBA00022741"/>
    </source>
</evidence>
<dbReference type="EC" id="6.3.2.3" evidence="10"/>
<evidence type="ECO:0000256" key="9">
    <source>
        <dbReference type="ARBA" id="ARBA00023211"/>
    </source>
</evidence>
<evidence type="ECO:0000256" key="1">
    <source>
        <dbReference type="ARBA" id="ARBA00001936"/>
    </source>
</evidence>
<dbReference type="InterPro" id="IPR016185">
    <property type="entry name" value="PreATP-grasp_dom_sf"/>
</dbReference>
<protein>
    <recommendedName>
        <fullName evidence="10">Glutathione synthetase</fullName>
        <ecNumber evidence="10">6.3.2.3</ecNumber>
    </recommendedName>
    <alternativeName>
        <fullName evidence="10">GSH synthetase</fullName>
        <shortName evidence="10">GSH-S</shortName>
        <shortName evidence="10">GSHase</shortName>
    </alternativeName>
    <alternativeName>
        <fullName evidence="10">Glutathione synthase</fullName>
    </alternativeName>
</protein>
<accession>A0ABS9V2J7</accession>
<evidence type="ECO:0000256" key="3">
    <source>
        <dbReference type="ARBA" id="ARBA00022598"/>
    </source>
</evidence>
<organism evidence="12 13">
    <name type="scientific">Belliella filtrata</name>
    <dbReference type="NCBI Taxonomy" id="2923435"/>
    <lineage>
        <taxon>Bacteria</taxon>
        <taxon>Pseudomonadati</taxon>
        <taxon>Bacteroidota</taxon>
        <taxon>Cytophagia</taxon>
        <taxon>Cytophagales</taxon>
        <taxon>Cyclobacteriaceae</taxon>
        <taxon>Belliella</taxon>
    </lineage>
</organism>
<dbReference type="EMBL" id="JAKZGP010000041">
    <property type="protein sequence ID" value="MCH7410584.1"/>
    <property type="molecule type" value="Genomic_DNA"/>
</dbReference>
<dbReference type="InterPro" id="IPR011761">
    <property type="entry name" value="ATP-grasp"/>
</dbReference>
<dbReference type="PANTHER" id="PTHR21621">
    <property type="entry name" value="RIBOSOMAL PROTEIN S6 MODIFICATION PROTEIN"/>
    <property type="match status" value="1"/>
</dbReference>
<dbReference type="SUPFAM" id="SSF56059">
    <property type="entry name" value="Glutathione synthetase ATP-binding domain-like"/>
    <property type="match status" value="1"/>
</dbReference>
<comment type="cofactor">
    <cofactor evidence="1">
        <name>Mn(2+)</name>
        <dbReference type="ChEBI" id="CHEBI:29035"/>
    </cofactor>
</comment>
<keyword evidence="9" id="KW-0464">Manganese</keyword>
<evidence type="ECO:0000256" key="2">
    <source>
        <dbReference type="ARBA" id="ARBA00001946"/>
    </source>
</evidence>
<keyword evidence="5" id="KW-0479">Metal-binding</keyword>
<evidence type="ECO:0000256" key="10">
    <source>
        <dbReference type="HAMAP-Rule" id="MF_00162"/>
    </source>
</evidence>
<reference evidence="12" key="1">
    <citation type="submission" date="2022-03" db="EMBL/GenBank/DDBJ databases">
        <title>De novo assembled genomes of Belliella spp. (Cyclobacteriaceae) strains.</title>
        <authorList>
            <person name="Szabo A."/>
            <person name="Korponai K."/>
            <person name="Felfoldi T."/>
        </authorList>
    </citation>
    <scope>NUCLEOTIDE SEQUENCE</scope>
    <source>
        <strain evidence="12">DSM 111904</strain>
    </source>
</reference>
<comment type="cofactor">
    <cofactor evidence="2">
        <name>Mg(2+)</name>
        <dbReference type="ChEBI" id="CHEBI:18420"/>
    </cofactor>
</comment>
<dbReference type="Gene3D" id="3.30.1490.20">
    <property type="entry name" value="ATP-grasp fold, A domain"/>
    <property type="match status" value="1"/>
</dbReference>
<sequence>MKIIFLVNQVKTEEVNYDTTLLSYTATAMGHEVYIMQIEDLCYFSCEETGGLAYKAPPELSSIDKFLTHLQHKIKPSKVQFSDVDVIFLRNNPCEEQGERSWAKTSGMIFTQWAARNNILVLNDPTTLLTTNDKMYLQYFPKAIRPRTIISRNKEEIEAFYLEQNKKIILKPLHGSGGQDVFLLDRSTNLNQIVSTINRHGFIIAQEYLPEASAGDVRVIMLNGKILTVDGKYAAMRRVNKKGDIRSNLHVGGKPKKFKMTESVLEICKTIGPKLIMDGMFLVGIDIIGDKVIEINVESPGGLVSMERIEKVNFTKKVIKSIEEKVRLKKEAVEILPNKFLASFNS</sequence>
<dbReference type="HAMAP" id="MF_00162">
    <property type="entry name" value="GSH_S"/>
    <property type="match status" value="1"/>
</dbReference>
<dbReference type="InterPro" id="IPR013815">
    <property type="entry name" value="ATP_grasp_subdomain_1"/>
</dbReference>
<keyword evidence="3 10" id="KW-0436">Ligase</keyword>
<dbReference type="Pfam" id="PF02951">
    <property type="entry name" value="GSH-S_N"/>
    <property type="match status" value="1"/>
</dbReference>
<comment type="similarity">
    <text evidence="10">Belongs to the prokaryotic GSH synthase family.</text>
</comment>
<dbReference type="InterPro" id="IPR004215">
    <property type="entry name" value="GSHS_N"/>
</dbReference>
<dbReference type="Gene3D" id="3.40.50.20">
    <property type="match status" value="1"/>
</dbReference>
<comment type="pathway">
    <text evidence="10">Sulfur metabolism; glutathione biosynthesis; glutathione from L-cysteine and L-glutamate: step 2/2.</text>
</comment>
<dbReference type="InterPro" id="IPR004218">
    <property type="entry name" value="GSHS_ATP-bd"/>
</dbReference>
<keyword evidence="8" id="KW-0460">Magnesium</keyword>
<dbReference type="PROSITE" id="PS50975">
    <property type="entry name" value="ATP_GRASP"/>
    <property type="match status" value="1"/>
</dbReference>
<dbReference type="PANTHER" id="PTHR21621:SF4">
    <property type="entry name" value="GLUTATHIONE SYNTHETASE"/>
    <property type="match status" value="1"/>
</dbReference>
<proteinExistence type="inferred from homology"/>
<feature type="domain" description="ATP-grasp" evidence="11">
    <location>
        <begin position="134"/>
        <end position="323"/>
    </location>
</feature>
<gene>
    <name evidence="10" type="primary">gshB</name>
    <name evidence="12" type="ORF">MM239_14345</name>
</gene>
<comment type="catalytic activity">
    <reaction evidence="10">
        <text>gamma-L-glutamyl-L-cysteine + glycine + ATP = glutathione + ADP + phosphate + H(+)</text>
        <dbReference type="Rhea" id="RHEA:13557"/>
        <dbReference type="ChEBI" id="CHEBI:15378"/>
        <dbReference type="ChEBI" id="CHEBI:30616"/>
        <dbReference type="ChEBI" id="CHEBI:43474"/>
        <dbReference type="ChEBI" id="CHEBI:57305"/>
        <dbReference type="ChEBI" id="CHEBI:57925"/>
        <dbReference type="ChEBI" id="CHEBI:58173"/>
        <dbReference type="ChEBI" id="CHEBI:456216"/>
        <dbReference type="EC" id="6.3.2.3"/>
    </reaction>
</comment>
<dbReference type="SUPFAM" id="SSF52440">
    <property type="entry name" value="PreATP-grasp domain"/>
    <property type="match status" value="1"/>
</dbReference>
<dbReference type="Proteomes" id="UP001165489">
    <property type="component" value="Unassembled WGS sequence"/>
</dbReference>
<evidence type="ECO:0000259" key="11">
    <source>
        <dbReference type="PROSITE" id="PS50975"/>
    </source>
</evidence>